<keyword evidence="1" id="KW-1133">Transmembrane helix</keyword>
<dbReference type="EMBL" id="CP136890">
    <property type="protein sequence ID" value="WOK94913.1"/>
    <property type="molecule type" value="Genomic_DNA"/>
</dbReference>
<proteinExistence type="predicted"/>
<evidence type="ECO:0000313" key="2">
    <source>
        <dbReference type="EMBL" id="WOK94913.1"/>
    </source>
</evidence>
<keyword evidence="1" id="KW-0472">Membrane</keyword>
<evidence type="ECO:0008006" key="4">
    <source>
        <dbReference type="Google" id="ProtNLM"/>
    </source>
</evidence>
<evidence type="ECO:0000256" key="1">
    <source>
        <dbReference type="SAM" id="Phobius"/>
    </source>
</evidence>
<dbReference type="Proteomes" id="UP001327560">
    <property type="component" value="Chromosome 1"/>
</dbReference>
<dbReference type="PANTHER" id="PTHR35114:SF1">
    <property type="entry name" value="CYTOCHROME OXIDASE COMPLEX ASSEMBLY PROTEIN"/>
    <property type="match status" value="1"/>
</dbReference>
<gene>
    <name evidence="2" type="ORF">Cni_G03618</name>
</gene>
<keyword evidence="3" id="KW-1185">Reference proteome</keyword>
<feature type="transmembrane region" description="Helical" evidence="1">
    <location>
        <begin position="69"/>
        <end position="86"/>
    </location>
</feature>
<protein>
    <recommendedName>
        <fullName evidence="4">Cytochrome oxidase complex assembly protein</fullName>
    </recommendedName>
</protein>
<accession>A0AAQ3Q1Z1</accession>
<evidence type="ECO:0000313" key="3">
    <source>
        <dbReference type="Proteomes" id="UP001327560"/>
    </source>
</evidence>
<name>A0AAQ3Q1Z1_9LILI</name>
<keyword evidence="1" id="KW-0812">Transmembrane</keyword>
<sequence length="223" mass="24206">MLRRRMTSLTPFFSNLNNSTSSFRSSSALPPRLFVWAAASSSSSSSTEQAAAADYKAGKRTKRSLGRRLFQIGLISLTGGVALSALNDLAIFHGCSSKAIEEASQNQQIVESLGLPIVRGPWYDASLAIGHRRHSVSCTFPVSGPQGSGIFMLKALRQGDDTTFSFLRHHDWDILIMDATLHVPSNDEKQQTVRISLKGDSPLPTTLPECKGCKLPQSSTPEN</sequence>
<organism evidence="2 3">
    <name type="scientific">Canna indica</name>
    <name type="common">Indian-shot</name>
    <dbReference type="NCBI Taxonomy" id="4628"/>
    <lineage>
        <taxon>Eukaryota</taxon>
        <taxon>Viridiplantae</taxon>
        <taxon>Streptophyta</taxon>
        <taxon>Embryophyta</taxon>
        <taxon>Tracheophyta</taxon>
        <taxon>Spermatophyta</taxon>
        <taxon>Magnoliopsida</taxon>
        <taxon>Liliopsida</taxon>
        <taxon>Zingiberales</taxon>
        <taxon>Cannaceae</taxon>
        <taxon>Canna</taxon>
    </lineage>
</organism>
<dbReference type="PANTHER" id="PTHR35114">
    <property type="entry name" value="CYTOCHROME OXIDASE COMPLEX ASSEMBLY PROTEIN"/>
    <property type="match status" value="1"/>
</dbReference>
<dbReference type="AlphaFoldDB" id="A0AAQ3Q1Z1"/>
<reference evidence="2 3" key="1">
    <citation type="submission" date="2023-10" db="EMBL/GenBank/DDBJ databases">
        <title>Chromosome-scale genome assembly provides insights into flower coloration mechanisms of Canna indica.</title>
        <authorList>
            <person name="Li C."/>
        </authorList>
    </citation>
    <scope>NUCLEOTIDE SEQUENCE [LARGE SCALE GENOMIC DNA]</scope>
    <source>
        <tissue evidence="2">Flower</tissue>
    </source>
</reference>